<feature type="domain" description="Type II secretion system protein GspF" evidence="8">
    <location>
        <begin position="26"/>
        <end position="152"/>
    </location>
</feature>
<dbReference type="EMBL" id="CAFB01000039">
    <property type="protein sequence ID" value="CCD29328.1"/>
    <property type="molecule type" value="Genomic_DNA"/>
</dbReference>
<accession>G2J981</accession>
<protein>
    <submittedName>
        <fullName evidence="9">Type IV pilus protein PilR</fullName>
    </submittedName>
</protein>
<feature type="transmembrane region" description="Helical" evidence="7">
    <location>
        <begin position="179"/>
        <end position="202"/>
    </location>
</feature>
<evidence type="ECO:0000256" key="4">
    <source>
        <dbReference type="ARBA" id="ARBA00022692"/>
    </source>
</evidence>
<comment type="subcellular location">
    <subcellularLocation>
        <location evidence="1">Cell membrane</location>
        <topology evidence="1">Multi-pass membrane protein</topology>
    </subcellularLocation>
</comment>
<evidence type="ECO:0000313" key="9">
    <source>
        <dbReference type="EMBL" id="CCD29328.1"/>
    </source>
</evidence>
<dbReference type="GO" id="GO:0005886">
    <property type="term" value="C:plasma membrane"/>
    <property type="evidence" value="ECO:0007669"/>
    <property type="project" value="UniProtKB-SubCell"/>
</dbReference>
<dbReference type="Pfam" id="PF00482">
    <property type="entry name" value="T2SSF"/>
    <property type="match status" value="2"/>
</dbReference>
<keyword evidence="6 7" id="KW-0472">Membrane</keyword>
<proteinExistence type="inferred from homology"/>
<keyword evidence="3" id="KW-1003">Cell membrane</keyword>
<keyword evidence="10" id="KW-1185">Reference proteome</keyword>
<sequence length="358" mass="38744">MFESLIEGANEAVVRLQFGARARIEFYETLSLLLENHVLLHDALKEMVVIASEENKKPNNPRAIVIHDCLMLISEGQPLSKALAKWTNDQEASLIAAGEKSGRMKKAFEDAIKVITAKRSILSAALGATVYPAVLFALACGLLHMVANQLVPKLAKVTDPKSWEGAAKLLYRMAQFVTGYGVVALICLLVLALLVFATLPYLRGRVRVVLDQSPPWSVYRTLQGSTFLLNVAVMLQSGVRLEEALQLLAVNAKPWLKERIDAALYGIRIGGNLGVALHRAGHHFPDKKAVQYLSVLANHDGFEAAMSGFGDRWLAHSIKKIQTFSKVTLACGVLAIGALMVVVIAGAGGIQNAVEAGM</sequence>
<gene>
    <name evidence="9" type="primary">pilR</name>
    <name evidence="9" type="ORF">CAGGBEG34_220079</name>
</gene>
<evidence type="ECO:0000256" key="3">
    <source>
        <dbReference type="ARBA" id="ARBA00022475"/>
    </source>
</evidence>
<evidence type="ECO:0000259" key="8">
    <source>
        <dbReference type="Pfam" id="PF00482"/>
    </source>
</evidence>
<dbReference type="Gene3D" id="1.20.81.30">
    <property type="entry name" value="Type II secretion system (T2SS), domain F"/>
    <property type="match status" value="2"/>
</dbReference>
<dbReference type="STRING" id="1070319.CAGGBEG34_220079"/>
<evidence type="ECO:0000256" key="7">
    <source>
        <dbReference type="SAM" id="Phobius"/>
    </source>
</evidence>
<feature type="domain" description="Type II secretion system protein GspF" evidence="8">
    <location>
        <begin position="227"/>
        <end position="345"/>
    </location>
</feature>
<feature type="transmembrane region" description="Helical" evidence="7">
    <location>
        <begin position="121"/>
        <end position="147"/>
    </location>
</feature>
<dbReference type="PANTHER" id="PTHR30012:SF0">
    <property type="entry name" value="TYPE II SECRETION SYSTEM PROTEIN F-RELATED"/>
    <property type="match status" value="1"/>
</dbReference>
<comment type="caution">
    <text evidence="9">The sequence shown here is derived from an EMBL/GenBank/DDBJ whole genome shotgun (WGS) entry which is preliminary data.</text>
</comment>
<dbReference type="Proteomes" id="UP000054051">
    <property type="component" value="Unassembled WGS sequence"/>
</dbReference>
<reference evidence="9 10" key="1">
    <citation type="submission" date="2011-08" db="EMBL/GenBank/DDBJ databases">
        <title>The genome of the obligate endobacterium of an arbuscular mycorrhizal fungus reveals an interphylum network of nutritional interactions.</title>
        <authorList>
            <person name="Ghignone S."/>
            <person name="Salvioli A."/>
            <person name="Anca I."/>
            <person name="Lumini E."/>
            <person name="Ortu G."/>
            <person name="Petiti L."/>
            <person name="Cruveiller S."/>
            <person name="Bianciotto V."/>
            <person name="Piffanelli P."/>
            <person name="Lanfranco L."/>
            <person name="Bonfante P."/>
        </authorList>
    </citation>
    <scope>NUCLEOTIDE SEQUENCE [LARGE SCALE GENOMIC DNA]</scope>
    <source>
        <strain evidence="9 10">BEG34</strain>
    </source>
</reference>
<dbReference type="PANTHER" id="PTHR30012">
    <property type="entry name" value="GENERAL SECRETION PATHWAY PROTEIN"/>
    <property type="match status" value="1"/>
</dbReference>
<feature type="transmembrane region" description="Helical" evidence="7">
    <location>
        <begin position="327"/>
        <end position="350"/>
    </location>
</feature>
<dbReference type="InterPro" id="IPR003004">
    <property type="entry name" value="GspF/PilC"/>
</dbReference>
<dbReference type="eggNOG" id="COG1459">
    <property type="taxonomic scope" value="Bacteria"/>
</dbReference>
<evidence type="ECO:0000256" key="6">
    <source>
        <dbReference type="ARBA" id="ARBA00023136"/>
    </source>
</evidence>
<comment type="similarity">
    <text evidence="2">Belongs to the GSP F family.</text>
</comment>
<dbReference type="AlphaFoldDB" id="G2J981"/>
<evidence type="ECO:0000256" key="5">
    <source>
        <dbReference type="ARBA" id="ARBA00022989"/>
    </source>
</evidence>
<name>G2J981_9BURK</name>
<evidence type="ECO:0000313" key="10">
    <source>
        <dbReference type="Proteomes" id="UP000054051"/>
    </source>
</evidence>
<keyword evidence="4 7" id="KW-0812">Transmembrane</keyword>
<dbReference type="RefSeq" id="WP_006682547.1">
    <property type="nucleotide sequence ID" value="NZ_CAFB01000039.1"/>
</dbReference>
<dbReference type="InterPro" id="IPR042094">
    <property type="entry name" value="T2SS_GspF_sf"/>
</dbReference>
<evidence type="ECO:0000256" key="1">
    <source>
        <dbReference type="ARBA" id="ARBA00004651"/>
    </source>
</evidence>
<dbReference type="OrthoDB" id="7031359at2"/>
<evidence type="ECO:0000256" key="2">
    <source>
        <dbReference type="ARBA" id="ARBA00005745"/>
    </source>
</evidence>
<keyword evidence="5 7" id="KW-1133">Transmembrane helix</keyword>
<dbReference type="InterPro" id="IPR018076">
    <property type="entry name" value="T2SS_GspF_dom"/>
</dbReference>
<organism evidence="9 10">
    <name type="scientific">Candidatus Glomeribacter gigasporarum BEG34</name>
    <dbReference type="NCBI Taxonomy" id="1070319"/>
    <lineage>
        <taxon>Bacteria</taxon>
        <taxon>Pseudomonadati</taxon>
        <taxon>Pseudomonadota</taxon>
        <taxon>Betaproteobacteria</taxon>
        <taxon>Burkholderiales</taxon>
        <taxon>Burkholderiaceae</taxon>
        <taxon>Candidatus Glomeribacter</taxon>
    </lineage>
</organism>